<evidence type="ECO:0000313" key="2">
    <source>
        <dbReference type="Proteomes" id="UP000001056"/>
    </source>
</evidence>
<name>Q2H6B9_CHAGB</name>
<evidence type="ECO:0000313" key="1">
    <source>
        <dbReference type="EMBL" id="EAQ89177.1"/>
    </source>
</evidence>
<sequence length="86" mass="9748">MQKLGARFAATGRYRNSPRLGPARAEVGGGRWGVRCEHPDILGRMRSWTEEMCVTQVVSFTTWERQVLLQSGRISAPGNQRENKFL</sequence>
<proteinExistence type="predicted"/>
<keyword evidence="2" id="KW-1185">Reference proteome</keyword>
<accession>Q2H6B9</accession>
<dbReference type="VEuPathDB" id="FungiDB:CHGG_05796"/>
<dbReference type="RefSeq" id="XP_001221891.1">
    <property type="nucleotide sequence ID" value="XM_001221890.1"/>
</dbReference>
<organism evidence="1 2">
    <name type="scientific">Chaetomium globosum (strain ATCC 6205 / CBS 148.51 / DSM 1962 / NBRC 6347 / NRRL 1970)</name>
    <name type="common">Soil fungus</name>
    <dbReference type="NCBI Taxonomy" id="306901"/>
    <lineage>
        <taxon>Eukaryota</taxon>
        <taxon>Fungi</taxon>
        <taxon>Dikarya</taxon>
        <taxon>Ascomycota</taxon>
        <taxon>Pezizomycotina</taxon>
        <taxon>Sordariomycetes</taxon>
        <taxon>Sordariomycetidae</taxon>
        <taxon>Sordariales</taxon>
        <taxon>Chaetomiaceae</taxon>
        <taxon>Chaetomium</taxon>
    </lineage>
</organism>
<gene>
    <name evidence="1" type="ORF">CHGG_05796</name>
</gene>
<protein>
    <submittedName>
        <fullName evidence="1">Uncharacterized protein</fullName>
    </submittedName>
</protein>
<dbReference type="InParanoid" id="Q2H6B9"/>
<dbReference type="Proteomes" id="UP000001056">
    <property type="component" value="Unassembled WGS sequence"/>
</dbReference>
<dbReference type="HOGENOM" id="CLU_2497693_0_0_1"/>
<dbReference type="AlphaFoldDB" id="Q2H6B9"/>
<reference evidence="2" key="1">
    <citation type="journal article" date="2015" name="Genome Announc.">
        <title>Draft genome sequence of the cellulolytic fungus Chaetomium globosum.</title>
        <authorList>
            <person name="Cuomo C.A."/>
            <person name="Untereiner W.A."/>
            <person name="Ma L.-J."/>
            <person name="Grabherr M."/>
            <person name="Birren B.W."/>
        </authorList>
    </citation>
    <scope>NUCLEOTIDE SEQUENCE [LARGE SCALE GENOMIC DNA]</scope>
    <source>
        <strain evidence="2">ATCC 6205 / CBS 148.51 / DSM 1962 / NBRC 6347 / NRRL 1970</strain>
    </source>
</reference>
<dbReference type="GeneID" id="4391173"/>
<dbReference type="EMBL" id="CH408031">
    <property type="protein sequence ID" value="EAQ89177.1"/>
    <property type="molecule type" value="Genomic_DNA"/>
</dbReference>